<feature type="compositionally biased region" description="Basic and acidic residues" evidence="1">
    <location>
        <begin position="332"/>
        <end position="349"/>
    </location>
</feature>
<dbReference type="EMBL" id="JAESVG020000010">
    <property type="protein sequence ID" value="KAG8623866.1"/>
    <property type="molecule type" value="Genomic_DNA"/>
</dbReference>
<evidence type="ECO:0000313" key="4">
    <source>
        <dbReference type="Proteomes" id="UP000809789"/>
    </source>
</evidence>
<feature type="signal peptide" evidence="2">
    <location>
        <begin position="1"/>
        <end position="17"/>
    </location>
</feature>
<feature type="chain" id="PRO_5035437731" evidence="2">
    <location>
        <begin position="18"/>
        <end position="363"/>
    </location>
</feature>
<feature type="region of interest" description="Disordered" evidence="1">
    <location>
        <begin position="330"/>
        <end position="350"/>
    </location>
</feature>
<evidence type="ECO:0000313" key="3">
    <source>
        <dbReference type="EMBL" id="KAG8623866.1"/>
    </source>
</evidence>
<protein>
    <submittedName>
        <fullName evidence="3">Uncharacterized protein</fullName>
    </submittedName>
</protein>
<sequence length="363" mass="37409">MYNHALLAGLLAGQAAAAILPRYVVTVTEVHTNTVVVPYTGKPAAPAPEPTATAPPAAPKPNNGGIGAVIGALNGVKSKNQGVNNVVGALGGIKSKNDGIGNILGALGGVKTSKAVMGALQGVPTPKLNIPKGPHAPPAQPPPVPPPAPSGTKNVFGAIGFNDALPKPKPTKKTFMPGLEYVPDRKRAVDPEMDEECVETIYVTATKTVVVPPTTLQTLPSEPSTTTLKAFGYNPYITESSIAVKPTLSAIFRNITQPIVTESSLPYTSREPATLSEISETTSTVKQTSTIKSTTTVPASFTSTASTTSSIESATTSAPSLANPWDLLIPSHSEETPTKTEVKEPEKSDAPICIYPIPGAPGC</sequence>
<gene>
    <name evidence="3" type="ORF">KVT40_008842</name>
</gene>
<feature type="compositionally biased region" description="Pro residues" evidence="1">
    <location>
        <begin position="134"/>
        <end position="149"/>
    </location>
</feature>
<dbReference type="AlphaFoldDB" id="A0A8K0PBW4"/>
<proteinExistence type="predicted"/>
<feature type="region of interest" description="Disordered" evidence="1">
    <location>
        <begin position="128"/>
        <end position="151"/>
    </location>
</feature>
<evidence type="ECO:0000256" key="1">
    <source>
        <dbReference type="SAM" id="MobiDB-lite"/>
    </source>
</evidence>
<organism evidence="3 4">
    <name type="scientific">Elsinoe batatas</name>
    <dbReference type="NCBI Taxonomy" id="2601811"/>
    <lineage>
        <taxon>Eukaryota</taxon>
        <taxon>Fungi</taxon>
        <taxon>Dikarya</taxon>
        <taxon>Ascomycota</taxon>
        <taxon>Pezizomycotina</taxon>
        <taxon>Dothideomycetes</taxon>
        <taxon>Dothideomycetidae</taxon>
        <taxon>Myriangiales</taxon>
        <taxon>Elsinoaceae</taxon>
        <taxon>Elsinoe</taxon>
    </lineage>
</organism>
<dbReference type="Proteomes" id="UP000809789">
    <property type="component" value="Unassembled WGS sequence"/>
</dbReference>
<dbReference type="OrthoDB" id="10651148at2759"/>
<comment type="caution">
    <text evidence="3">The sequence shown here is derived from an EMBL/GenBank/DDBJ whole genome shotgun (WGS) entry which is preliminary data.</text>
</comment>
<evidence type="ECO:0000256" key="2">
    <source>
        <dbReference type="SAM" id="SignalP"/>
    </source>
</evidence>
<keyword evidence="4" id="KW-1185">Reference proteome</keyword>
<reference evidence="3" key="1">
    <citation type="submission" date="2021-07" db="EMBL/GenBank/DDBJ databases">
        <title>Elsinoe batatas strain:CRI-CJ2 Genome sequencing and assembly.</title>
        <authorList>
            <person name="Huang L."/>
        </authorList>
    </citation>
    <scope>NUCLEOTIDE SEQUENCE</scope>
    <source>
        <strain evidence="3">CRI-CJ2</strain>
    </source>
</reference>
<name>A0A8K0PBW4_9PEZI</name>
<accession>A0A8K0PBW4</accession>
<keyword evidence="2" id="KW-0732">Signal</keyword>